<evidence type="ECO:0000313" key="10">
    <source>
        <dbReference type="Proteomes" id="UP000295788"/>
    </source>
</evidence>
<keyword evidence="10" id="KW-1185">Reference proteome</keyword>
<evidence type="ECO:0000256" key="4">
    <source>
        <dbReference type="ARBA" id="ARBA00023143"/>
    </source>
</evidence>
<dbReference type="Proteomes" id="UP000295788">
    <property type="component" value="Unassembled WGS sequence"/>
</dbReference>
<name>A0A4V2USW3_9BACI</name>
<dbReference type="AlphaFoldDB" id="A0A4V2USW3"/>
<dbReference type="OrthoDB" id="9794148at2"/>
<keyword evidence="4 6" id="KW-0975">Bacterial flagellum</keyword>
<dbReference type="PANTHER" id="PTHR30435:SF2">
    <property type="entry name" value="FLAGELLAR BASAL-BODY ROD PROTEIN FLGC"/>
    <property type="match status" value="1"/>
</dbReference>
<dbReference type="InterPro" id="IPR019776">
    <property type="entry name" value="Flagellar_basal_body_rod_CS"/>
</dbReference>
<reference evidence="9 10" key="1">
    <citation type="submission" date="2019-03" db="EMBL/GenBank/DDBJ databases">
        <title>Genomic Encyclopedia of Type Strains, Phase IV (KMG-IV): sequencing the most valuable type-strain genomes for metagenomic binning, comparative biology and taxonomic classification.</title>
        <authorList>
            <person name="Goeker M."/>
        </authorList>
    </citation>
    <scope>NUCLEOTIDE SEQUENCE [LARGE SCALE GENOMIC DNA]</scope>
    <source>
        <strain evidence="9 10">DSM 23802</strain>
    </source>
</reference>
<dbReference type="Pfam" id="PF06429">
    <property type="entry name" value="Flg_bbr_C"/>
    <property type="match status" value="1"/>
</dbReference>
<feature type="domain" description="Flagellar basal-body/hook protein C-terminal" evidence="8">
    <location>
        <begin position="104"/>
        <end position="147"/>
    </location>
</feature>
<dbReference type="InterPro" id="IPR001444">
    <property type="entry name" value="Flag_bb_rod_N"/>
</dbReference>
<comment type="caution">
    <text evidence="9">The sequence shown here is derived from an EMBL/GenBank/DDBJ whole genome shotgun (WGS) entry which is preliminary data.</text>
</comment>
<dbReference type="PROSITE" id="PS00588">
    <property type="entry name" value="FLAGELLA_BB_ROD"/>
    <property type="match status" value="1"/>
</dbReference>
<dbReference type="PANTHER" id="PTHR30435">
    <property type="entry name" value="FLAGELLAR PROTEIN"/>
    <property type="match status" value="1"/>
</dbReference>
<evidence type="ECO:0000256" key="2">
    <source>
        <dbReference type="ARBA" id="ARBA00009677"/>
    </source>
</evidence>
<dbReference type="InterPro" id="IPR006299">
    <property type="entry name" value="FlgC"/>
</dbReference>
<feature type="domain" description="Flagellar basal body rod protein N-terminal" evidence="7">
    <location>
        <begin position="7"/>
        <end position="34"/>
    </location>
</feature>
<dbReference type="Pfam" id="PF00460">
    <property type="entry name" value="Flg_bb_rod"/>
    <property type="match status" value="1"/>
</dbReference>
<dbReference type="InterPro" id="IPR010930">
    <property type="entry name" value="Flg_bb/hook_C_dom"/>
</dbReference>
<dbReference type="GO" id="GO:0030694">
    <property type="term" value="C:bacterial-type flagellum basal body, rod"/>
    <property type="evidence" value="ECO:0007669"/>
    <property type="project" value="UniProtKB-UniRule"/>
</dbReference>
<sequence>MKLFSTMDISASALTAQRLRMDVISSNIANAETTRGQYVDGKWIPYTRKMIVMEPTSEDSFQRVLSRYSNDLSVAEGVRVSKIVNDPTPYKRVYQPNHPDADENGFVLYPNVDILKEMVDMISATRAYEANVTAINSTKSMLTKALEIGR</sequence>
<organism evidence="9 10">
    <name type="scientific">Tepidibacillus fermentans</name>
    <dbReference type="NCBI Taxonomy" id="1281767"/>
    <lineage>
        <taxon>Bacteria</taxon>
        <taxon>Bacillati</taxon>
        <taxon>Bacillota</taxon>
        <taxon>Bacilli</taxon>
        <taxon>Bacillales</taxon>
        <taxon>Bacillaceae</taxon>
        <taxon>Tepidibacillus</taxon>
    </lineage>
</organism>
<gene>
    <name evidence="9" type="ORF">EDD72_10716</name>
</gene>
<proteinExistence type="inferred from homology"/>
<evidence type="ECO:0000256" key="3">
    <source>
        <dbReference type="ARBA" id="ARBA00017941"/>
    </source>
</evidence>
<keyword evidence="9" id="KW-0969">Cilium</keyword>
<keyword evidence="9" id="KW-0966">Cell projection</keyword>
<dbReference type="GO" id="GO:0071978">
    <property type="term" value="P:bacterial-type flagellum-dependent swarming motility"/>
    <property type="evidence" value="ECO:0007669"/>
    <property type="project" value="TreeGrafter"/>
</dbReference>
<comment type="subunit">
    <text evidence="5 6">The basal body constitutes a major portion of the flagellar organelle and consists of four rings (L,P,S, and M) mounted on a central rod. The rod consists of about 26 subunits of FlgG in the distal portion, and FlgB, FlgC and FlgF are thought to build up the proximal portion of the rod with about 6 subunits each.</text>
</comment>
<evidence type="ECO:0000256" key="5">
    <source>
        <dbReference type="ARBA" id="ARBA00025933"/>
    </source>
</evidence>
<evidence type="ECO:0000259" key="7">
    <source>
        <dbReference type="Pfam" id="PF00460"/>
    </source>
</evidence>
<evidence type="ECO:0000256" key="1">
    <source>
        <dbReference type="ARBA" id="ARBA00004117"/>
    </source>
</evidence>
<evidence type="ECO:0000259" key="8">
    <source>
        <dbReference type="Pfam" id="PF06429"/>
    </source>
</evidence>
<accession>A0A4V2USW3</accession>
<dbReference type="RefSeq" id="WP_132768283.1">
    <property type="nucleotide sequence ID" value="NZ_SMAB01000007.1"/>
</dbReference>
<dbReference type="NCBIfam" id="TIGR01395">
    <property type="entry name" value="FlgC"/>
    <property type="match status" value="1"/>
</dbReference>
<protein>
    <recommendedName>
        <fullName evidence="3 6">Flagellar basal-body rod protein FlgC</fullName>
    </recommendedName>
</protein>
<keyword evidence="9" id="KW-0282">Flagellum</keyword>
<comment type="subcellular location">
    <subcellularLocation>
        <location evidence="1 6">Bacterial flagellum basal body</location>
    </subcellularLocation>
</comment>
<dbReference type="EMBL" id="SMAB01000007">
    <property type="protein sequence ID" value="TCS82933.1"/>
    <property type="molecule type" value="Genomic_DNA"/>
</dbReference>
<evidence type="ECO:0000256" key="6">
    <source>
        <dbReference type="RuleBase" id="RU362062"/>
    </source>
</evidence>
<evidence type="ECO:0000313" key="9">
    <source>
        <dbReference type="EMBL" id="TCS82933.1"/>
    </source>
</evidence>
<comment type="similarity">
    <text evidence="2">Belongs to the flagella basal body rod proteins family.</text>
</comment>